<proteinExistence type="predicted"/>
<dbReference type="CDD" id="cd00093">
    <property type="entry name" value="HTH_XRE"/>
    <property type="match status" value="1"/>
</dbReference>
<dbReference type="InterPro" id="IPR010982">
    <property type="entry name" value="Lambda_DNA-bd_dom_sf"/>
</dbReference>
<dbReference type="SMART" id="SM00530">
    <property type="entry name" value="HTH_XRE"/>
    <property type="match status" value="1"/>
</dbReference>
<dbReference type="EMBL" id="JAFBEC010000001">
    <property type="protein sequence ID" value="MBM7631130.1"/>
    <property type="molecule type" value="Genomic_DNA"/>
</dbReference>
<dbReference type="InterPro" id="IPR001387">
    <property type="entry name" value="Cro/C1-type_HTH"/>
</dbReference>
<sequence length="61" mass="7101">MQHLKEIRKRQGLSQEGMAMQIGVSISYYEKVEGGFKNPSFQFLVKLKKSFGEKVDLNKFF</sequence>
<reference evidence="2 3" key="1">
    <citation type="submission" date="2021-01" db="EMBL/GenBank/DDBJ databases">
        <title>Genomic Encyclopedia of Type Strains, Phase IV (KMG-IV): sequencing the most valuable type-strain genomes for metagenomic binning, comparative biology and taxonomic classification.</title>
        <authorList>
            <person name="Goeker M."/>
        </authorList>
    </citation>
    <scope>NUCLEOTIDE SEQUENCE [LARGE SCALE GENOMIC DNA]</scope>
    <source>
        <strain evidence="2 3">DSM 25540</strain>
    </source>
</reference>
<evidence type="ECO:0000259" key="1">
    <source>
        <dbReference type="PROSITE" id="PS50943"/>
    </source>
</evidence>
<keyword evidence="3" id="KW-1185">Reference proteome</keyword>
<comment type="caution">
    <text evidence="2">The sequence shown here is derived from an EMBL/GenBank/DDBJ whole genome shotgun (WGS) entry which is preliminary data.</text>
</comment>
<dbReference type="PROSITE" id="PS50943">
    <property type="entry name" value="HTH_CROC1"/>
    <property type="match status" value="1"/>
</dbReference>
<dbReference type="RefSeq" id="WP_204695320.1">
    <property type="nucleotide sequence ID" value="NZ_JAFBEC010000001.1"/>
</dbReference>
<organism evidence="2 3">
    <name type="scientific">Geomicrobium sediminis</name>
    <dbReference type="NCBI Taxonomy" id="1347788"/>
    <lineage>
        <taxon>Bacteria</taxon>
        <taxon>Bacillati</taxon>
        <taxon>Bacillota</taxon>
        <taxon>Bacilli</taxon>
        <taxon>Bacillales</taxon>
        <taxon>Geomicrobium</taxon>
    </lineage>
</organism>
<evidence type="ECO:0000313" key="3">
    <source>
        <dbReference type="Proteomes" id="UP000741863"/>
    </source>
</evidence>
<protein>
    <submittedName>
        <fullName evidence="2">Transcriptional regulator with XRE-family HTH domain</fullName>
    </submittedName>
</protein>
<dbReference type="Pfam" id="PF01381">
    <property type="entry name" value="HTH_3"/>
    <property type="match status" value="1"/>
</dbReference>
<dbReference type="Proteomes" id="UP000741863">
    <property type="component" value="Unassembled WGS sequence"/>
</dbReference>
<dbReference type="Gene3D" id="1.10.260.40">
    <property type="entry name" value="lambda repressor-like DNA-binding domains"/>
    <property type="match status" value="1"/>
</dbReference>
<gene>
    <name evidence="2" type="ORF">JOD17_000221</name>
</gene>
<accession>A0ABS2P6V0</accession>
<feature type="domain" description="HTH cro/C1-type" evidence="1">
    <location>
        <begin position="4"/>
        <end position="60"/>
    </location>
</feature>
<name>A0ABS2P6V0_9BACL</name>
<evidence type="ECO:0000313" key="2">
    <source>
        <dbReference type="EMBL" id="MBM7631130.1"/>
    </source>
</evidence>
<dbReference type="SUPFAM" id="SSF47413">
    <property type="entry name" value="lambda repressor-like DNA-binding domains"/>
    <property type="match status" value="1"/>
</dbReference>